<name>A0A1Q9CMI3_SYMMI</name>
<proteinExistence type="predicted"/>
<keyword evidence="3" id="KW-1185">Reference proteome</keyword>
<organism evidence="2 3">
    <name type="scientific">Symbiodinium microadriaticum</name>
    <name type="common">Dinoflagellate</name>
    <name type="synonym">Zooxanthella microadriatica</name>
    <dbReference type="NCBI Taxonomy" id="2951"/>
    <lineage>
        <taxon>Eukaryota</taxon>
        <taxon>Sar</taxon>
        <taxon>Alveolata</taxon>
        <taxon>Dinophyceae</taxon>
        <taxon>Suessiales</taxon>
        <taxon>Symbiodiniaceae</taxon>
        <taxon>Symbiodinium</taxon>
    </lineage>
</organism>
<gene>
    <name evidence="2" type="ORF">AK812_SmicGene35048</name>
</gene>
<dbReference type="Proteomes" id="UP000186817">
    <property type="component" value="Unassembled WGS sequence"/>
</dbReference>
<dbReference type="OrthoDB" id="435383at2759"/>
<reference evidence="2 3" key="1">
    <citation type="submission" date="2016-02" db="EMBL/GenBank/DDBJ databases">
        <title>Genome analysis of coral dinoflagellate symbionts highlights evolutionary adaptations to a symbiotic lifestyle.</title>
        <authorList>
            <person name="Aranda M."/>
            <person name="Li Y."/>
            <person name="Liew Y.J."/>
            <person name="Baumgarten S."/>
            <person name="Simakov O."/>
            <person name="Wilson M."/>
            <person name="Piel J."/>
            <person name="Ashoor H."/>
            <person name="Bougouffa S."/>
            <person name="Bajic V.B."/>
            <person name="Ryu T."/>
            <person name="Ravasi T."/>
            <person name="Bayer T."/>
            <person name="Micklem G."/>
            <person name="Kim H."/>
            <person name="Bhak J."/>
            <person name="Lajeunesse T.C."/>
            <person name="Voolstra C.R."/>
        </authorList>
    </citation>
    <scope>NUCLEOTIDE SEQUENCE [LARGE SCALE GENOMIC DNA]</scope>
    <source>
        <strain evidence="2 3">CCMP2467</strain>
    </source>
</reference>
<protein>
    <submittedName>
        <fullName evidence="2">Uncharacterized protein</fullName>
    </submittedName>
</protein>
<comment type="caution">
    <text evidence="2">The sequence shown here is derived from an EMBL/GenBank/DDBJ whole genome shotgun (WGS) entry which is preliminary data.</text>
</comment>
<evidence type="ECO:0000256" key="1">
    <source>
        <dbReference type="SAM" id="MobiDB-lite"/>
    </source>
</evidence>
<feature type="compositionally biased region" description="Acidic residues" evidence="1">
    <location>
        <begin position="89"/>
        <end position="136"/>
    </location>
</feature>
<feature type="region of interest" description="Disordered" evidence="1">
    <location>
        <begin position="70"/>
        <end position="136"/>
    </location>
</feature>
<sequence length="136" mass="15175">MRRLSRRGLQGSLQAEQVFVTEYEKAAKYLALLGDTNSLWSTIQKDRHAALTYLLTDADKAGSAAKGLKVFGALRPTTTPKPVTPFPLEDSDEEEDSGEEDEEEDEEGEDDSEEATADKDTDENEDEDEDDGRIFR</sequence>
<dbReference type="AlphaFoldDB" id="A0A1Q9CMI3"/>
<evidence type="ECO:0000313" key="2">
    <source>
        <dbReference type="EMBL" id="OLP84116.1"/>
    </source>
</evidence>
<dbReference type="EMBL" id="LSRX01001067">
    <property type="protein sequence ID" value="OLP84116.1"/>
    <property type="molecule type" value="Genomic_DNA"/>
</dbReference>
<accession>A0A1Q9CMI3</accession>
<evidence type="ECO:0000313" key="3">
    <source>
        <dbReference type="Proteomes" id="UP000186817"/>
    </source>
</evidence>